<accession>A0A8H4RTZ3</accession>
<evidence type="ECO:0000313" key="2">
    <source>
        <dbReference type="Proteomes" id="UP000566819"/>
    </source>
</evidence>
<evidence type="ECO:0000313" key="1">
    <source>
        <dbReference type="EMBL" id="KAF4634929.1"/>
    </source>
</evidence>
<keyword evidence="2" id="KW-1185">Reference proteome</keyword>
<dbReference type="Proteomes" id="UP000566819">
    <property type="component" value="Unassembled WGS sequence"/>
</dbReference>
<comment type="caution">
    <text evidence="1">The sequence shown here is derived from an EMBL/GenBank/DDBJ whole genome shotgun (WGS) entry which is preliminary data.</text>
</comment>
<protein>
    <submittedName>
        <fullName evidence="1">Uncharacterized protein</fullName>
    </submittedName>
</protein>
<dbReference type="AlphaFoldDB" id="A0A8H4RTZ3"/>
<dbReference type="EMBL" id="JAAMPI010000151">
    <property type="protein sequence ID" value="KAF4634929.1"/>
    <property type="molecule type" value="Genomic_DNA"/>
</dbReference>
<proteinExistence type="predicted"/>
<sequence length="164" mass="18855">MFRLLRLSIVKMAGRWYNATISGPSTTIARALLITPGVRQNHIPQLIPRLTTFWEPTIKATNIPMWHWTPAQNAQWLVAILPAYLHYTPSAALSIVKTAEMNFGTHKCLYLWTEEKWIAILGKDHGGAMHELLWGLRLQELDWPKQFLRQHGFADEVGKNQIEC</sequence>
<gene>
    <name evidence="1" type="ORF">G7Y89_g3179</name>
</gene>
<reference evidence="1 2" key="1">
    <citation type="submission" date="2020-03" db="EMBL/GenBank/DDBJ databases">
        <title>Draft Genome Sequence of Cudoniella acicularis.</title>
        <authorList>
            <person name="Buettner E."/>
            <person name="Kellner H."/>
        </authorList>
    </citation>
    <scope>NUCLEOTIDE SEQUENCE [LARGE SCALE GENOMIC DNA]</scope>
    <source>
        <strain evidence="1 2">DSM 108380</strain>
    </source>
</reference>
<name>A0A8H4RTZ3_9HELO</name>
<organism evidence="1 2">
    <name type="scientific">Cudoniella acicularis</name>
    <dbReference type="NCBI Taxonomy" id="354080"/>
    <lineage>
        <taxon>Eukaryota</taxon>
        <taxon>Fungi</taxon>
        <taxon>Dikarya</taxon>
        <taxon>Ascomycota</taxon>
        <taxon>Pezizomycotina</taxon>
        <taxon>Leotiomycetes</taxon>
        <taxon>Helotiales</taxon>
        <taxon>Tricladiaceae</taxon>
        <taxon>Cudoniella</taxon>
    </lineage>
</organism>